<comment type="caution">
    <text evidence="1">The sequence shown here is derived from an EMBL/GenBank/DDBJ whole genome shotgun (WGS) entry which is preliminary data.</text>
</comment>
<organism evidence="1 2">
    <name type="scientific">Parelaphostrongylus tenuis</name>
    <name type="common">Meningeal worm</name>
    <dbReference type="NCBI Taxonomy" id="148309"/>
    <lineage>
        <taxon>Eukaryota</taxon>
        <taxon>Metazoa</taxon>
        <taxon>Ecdysozoa</taxon>
        <taxon>Nematoda</taxon>
        <taxon>Chromadorea</taxon>
        <taxon>Rhabditida</taxon>
        <taxon>Rhabditina</taxon>
        <taxon>Rhabditomorpha</taxon>
        <taxon>Strongyloidea</taxon>
        <taxon>Metastrongylidae</taxon>
        <taxon>Parelaphostrongylus</taxon>
    </lineage>
</organism>
<evidence type="ECO:0000313" key="2">
    <source>
        <dbReference type="Proteomes" id="UP001196413"/>
    </source>
</evidence>
<keyword evidence="2" id="KW-1185">Reference proteome</keyword>
<name>A0AAD5MBS2_PARTN</name>
<protein>
    <submittedName>
        <fullName evidence="1">Uncharacterized protein</fullName>
    </submittedName>
</protein>
<proteinExistence type="predicted"/>
<evidence type="ECO:0000313" key="1">
    <source>
        <dbReference type="EMBL" id="KAJ1346041.1"/>
    </source>
</evidence>
<sequence length="77" mass="8631">MQGSVSRRTAFLFFAKFRVGSTNLKNHLHFGRPREADREAVIEATEENCDFTMEVLFGNSDCGYATISRLLGAADKK</sequence>
<dbReference type="Proteomes" id="UP001196413">
    <property type="component" value="Unassembled WGS sequence"/>
</dbReference>
<dbReference type="AlphaFoldDB" id="A0AAD5MBS2"/>
<accession>A0AAD5MBS2</accession>
<dbReference type="EMBL" id="JAHQIW010000105">
    <property type="protein sequence ID" value="KAJ1346041.1"/>
    <property type="molecule type" value="Genomic_DNA"/>
</dbReference>
<reference evidence="1" key="1">
    <citation type="submission" date="2021-06" db="EMBL/GenBank/DDBJ databases">
        <title>Parelaphostrongylus tenuis whole genome reference sequence.</title>
        <authorList>
            <person name="Garwood T.J."/>
            <person name="Larsen P.A."/>
            <person name="Fountain-Jones N.M."/>
            <person name="Garbe J.R."/>
            <person name="Macchietto M.G."/>
            <person name="Kania S.A."/>
            <person name="Gerhold R.W."/>
            <person name="Richards J.E."/>
            <person name="Wolf T.M."/>
        </authorList>
    </citation>
    <scope>NUCLEOTIDE SEQUENCE</scope>
    <source>
        <strain evidence="1">MNPRO001-30</strain>
        <tissue evidence="1">Meninges</tissue>
    </source>
</reference>
<gene>
    <name evidence="1" type="ORF">KIN20_000711</name>
</gene>